<evidence type="ECO:0000256" key="4">
    <source>
        <dbReference type="ARBA" id="ARBA00022989"/>
    </source>
</evidence>
<dbReference type="InterPro" id="IPR035986">
    <property type="entry name" value="PKD_dom_sf"/>
</dbReference>
<feature type="domain" description="PKD" evidence="7">
    <location>
        <begin position="1220"/>
        <end position="1316"/>
    </location>
</feature>
<feature type="region of interest" description="Disordered" evidence="6">
    <location>
        <begin position="604"/>
        <end position="632"/>
    </location>
</feature>
<keyword evidence="5" id="KW-0472">Membrane</keyword>
<evidence type="ECO:0000256" key="1">
    <source>
        <dbReference type="ARBA" id="ARBA00004167"/>
    </source>
</evidence>
<evidence type="ECO:0000256" key="3">
    <source>
        <dbReference type="ARBA" id="ARBA00022729"/>
    </source>
</evidence>
<dbReference type="PANTHER" id="PTHR21419">
    <property type="match status" value="1"/>
</dbReference>
<dbReference type="Pfam" id="PF18911">
    <property type="entry name" value="PKD_4"/>
    <property type="match status" value="1"/>
</dbReference>
<evidence type="ECO:0000313" key="8">
    <source>
        <dbReference type="EMBL" id="OIR22007.1"/>
    </source>
</evidence>
<dbReference type="PROSITE" id="PS50093">
    <property type="entry name" value="PKD"/>
    <property type="match status" value="1"/>
</dbReference>
<gene>
    <name evidence="8" type="ORF">BET99_05265</name>
</gene>
<evidence type="ECO:0000256" key="5">
    <source>
        <dbReference type="ARBA" id="ARBA00023136"/>
    </source>
</evidence>
<dbReference type="InterPro" id="IPR013783">
    <property type="entry name" value="Ig-like_fold"/>
</dbReference>
<dbReference type="Proteomes" id="UP000183615">
    <property type="component" value="Unassembled WGS sequence"/>
</dbReference>
<dbReference type="InterPro" id="IPR045232">
    <property type="entry name" value="FAM234"/>
</dbReference>
<evidence type="ECO:0000256" key="6">
    <source>
        <dbReference type="SAM" id="MobiDB-lite"/>
    </source>
</evidence>
<dbReference type="InterPro" id="IPR022409">
    <property type="entry name" value="PKD/Chitinase_dom"/>
</dbReference>
<evidence type="ECO:0000313" key="9">
    <source>
        <dbReference type="Proteomes" id="UP000183615"/>
    </source>
</evidence>
<protein>
    <recommendedName>
        <fullName evidence="7">PKD domain-containing protein</fullName>
    </recommendedName>
</protein>
<dbReference type="SUPFAM" id="SSF69318">
    <property type="entry name" value="Integrin alpha N-terminal domain"/>
    <property type="match status" value="3"/>
</dbReference>
<reference evidence="8 9" key="1">
    <citation type="submission" date="2016-08" db="EMBL/GenBank/DDBJ databases">
        <title>New Insights into Marine Group III Euryarchaeota, from dark to light.</title>
        <authorList>
            <person name="Haro-Moreno J.M."/>
            <person name="Rodriguez-Valera F."/>
            <person name="Lopez-Garcia P."/>
            <person name="Moreira D."/>
            <person name="Martin-Cuadrado A.B."/>
        </authorList>
    </citation>
    <scope>NUCLEOTIDE SEQUENCE [LARGE SCALE GENOMIC DNA]</scope>
    <source>
        <strain evidence="8">CG-Epi2</strain>
    </source>
</reference>
<dbReference type="Gene3D" id="2.130.10.130">
    <property type="entry name" value="Integrin alpha, N-terminal"/>
    <property type="match status" value="2"/>
</dbReference>
<dbReference type="CDD" id="cd00146">
    <property type="entry name" value="PKD"/>
    <property type="match status" value="1"/>
</dbReference>
<feature type="compositionally biased region" description="Basic and acidic residues" evidence="6">
    <location>
        <begin position="622"/>
        <end position="632"/>
    </location>
</feature>
<comment type="caution">
    <text evidence="8">The sequence shown here is derived from an EMBL/GenBank/DDBJ whole genome shotgun (WGS) entry which is preliminary data.</text>
</comment>
<keyword evidence="2" id="KW-0812">Transmembrane</keyword>
<organism evidence="8 9">
    <name type="scientific">Marine Group III euryarchaeote CG-Epi2</name>
    <dbReference type="NCBI Taxonomy" id="1888996"/>
    <lineage>
        <taxon>Archaea</taxon>
        <taxon>Methanobacteriati</taxon>
        <taxon>Thermoplasmatota</taxon>
        <taxon>Thermoplasmata</taxon>
        <taxon>Candidatus Thermoprofundales</taxon>
    </lineage>
</organism>
<feature type="region of interest" description="Disordered" evidence="6">
    <location>
        <begin position="952"/>
        <end position="971"/>
    </location>
</feature>
<comment type="subcellular location">
    <subcellularLocation>
        <location evidence="1">Membrane</location>
        <topology evidence="1">Single-pass membrane protein</topology>
    </subcellularLocation>
</comment>
<dbReference type="Pfam" id="PF13517">
    <property type="entry name" value="FG-GAP_3"/>
    <property type="match status" value="1"/>
</dbReference>
<evidence type="ECO:0000256" key="2">
    <source>
        <dbReference type="ARBA" id="ARBA00022692"/>
    </source>
</evidence>
<keyword evidence="3" id="KW-0732">Signal</keyword>
<dbReference type="Gene3D" id="2.60.40.10">
    <property type="entry name" value="Immunoglobulins"/>
    <property type="match status" value="2"/>
</dbReference>
<keyword evidence="4" id="KW-1133">Transmembrane helix</keyword>
<dbReference type="InterPro" id="IPR000601">
    <property type="entry name" value="PKD_dom"/>
</dbReference>
<dbReference type="PANTHER" id="PTHR21419:SF23">
    <property type="entry name" value="PROTEIN DEFECTIVE IN EXINE FORMATION 1"/>
    <property type="match status" value="1"/>
</dbReference>
<dbReference type="GO" id="GO:0016020">
    <property type="term" value="C:membrane"/>
    <property type="evidence" value="ECO:0007669"/>
    <property type="project" value="UniProtKB-SubCell"/>
</dbReference>
<evidence type="ECO:0000259" key="7">
    <source>
        <dbReference type="PROSITE" id="PS50093"/>
    </source>
</evidence>
<sequence>MKALKAGSLAILFLLSVVIPAISVEAANDARTDTDTGYLSEKWHAGLGTGIGSLNSIKSADIDQDGEDELVFGNAKGYVHVLDWNSSAGGWYEDFQTVDMGGPVKGMEIAQIDDDPQLEIAIGYNWNSDAGKVKIIDGISLLAEANWSSGISWSHTQWTEGWPYGLAMGDLDGDDEVELAMSGDRGFLWVVDTETPEIYVGRDMTYDEAEWYVDVGAKTGGGTLENTWGLTFGQFDDDEAMEVAVGSKQGWIAVFDGETEELQWKYDMDGSSGSDSLCYSLLSADLDGDDIDELIVPQQNKLTVFVDGDRDVRIEDTSIKSGYGLANADLFGNSNEELVVVDGSGNIRIMGLVGSSLTTYQEWSGGYPMNTGAGVTISMNGHDNPWIVHGSDAGMIVAWEVTSQSNHELAWKSDAENNANQLIYSLEGGSNYGVAMANIDDDDNLEILVGSGSGRVYAFDGKTYEADWVSPELDKTPMGIAVDDLDNDGDNEIVITTGIPSEPEGEDGNGGEGFLYIFERSGDNIVQAFKSDDIDASMGVTISELDGSTYPEIGIATGYLEIVDATSGATNLHGAVKVWGYGGSSYSQEWTSGDIGDIVGGIASGDPDGDGSNELVVGTAGDSRDGGSGDGGEVRVYHRTGGSYSLDGSIIEPNRFDVFGIAVGDVNDDGEEEIIVGTGEFGDNKPKLLIYDGSTHSEEFTKTVDSTSVWGVATGDFDNDGEPELIYGTSGGELFIYDGIEPTSFEAKTSALSNKVGHYGGIAIGNVDNEGAMEMAVGSDSYLWLFSTEGQTNKPDLAIDGTDISYLPETPDEDEDITINLSVSNFGGSDTSKWRVLVYDGDPDAGGKKITEFECDATEPNQRSGCKALTNGESASFEVTWYGQQTTPGYHEIYGIAEDTNSPRQETRFGNNKDFTTIEIEEIPNDKPIAVASIDNAVLWIDEYARIDTGASYDTETTDGNADEEGDSSDNGNFADLQYRFYFNGDWTLWQNKFTQDVSYSTSGEKEIIVMARDERRKESDEITISVTVKSNTQPIAILNSNISEVADGGFVTFDVSESYDPDYRVGLEYRFIFGDGVYSNWVVEGDLVVLYRNAFFNGPNGGELELGKGEELLRDVFGIGRVFKLANGSELPNSFGLGDGLFLLEMKDSSITSNGYNYTLPLGFEEKTYGAQILVRETSEDTDDLLVSSLSAPASIRVYKPDNIEPVAMAKAGIFYGSVSGSFTDQLTGAKTGDEVTYSAAESYDPDGEDSALTYEWKIKDSAGNTISLLGDKNEKTFKKTYNEPGTYIAILTVTDERGGTDTWQVDVTVTKGDGYGDEVEEDGYSQMTLVGAAAVGIIGLVGGAMALNRMRGGSEDEFEEMFEDVTPGPLELNCPTCNGLISITTTQRPIQVGCPMCQSQFVIRE</sequence>
<dbReference type="SMART" id="SM00089">
    <property type="entry name" value="PKD"/>
    <property type="match status" value="1"/>
</dbReference>
<dbReference type="InterPro" id="IPR013517">
    <property type="entry name" value="FG-GAP"/>
</dbReference>
<accession>A0A1J5TM36</accession>
<dbReference type="EMBL" id="MIYZ01000026">
    <property type="protein sequence ID" value="OIR22007.1"/>
    <property type="molecule type" value="Genomic_DNA"/>
</dbReference>
<proteinExistence type="predicted"/>
<dbReference type="InterPro" id="IPR028994">
    <property type="entry name" value="Integrin_alpha_N"/>
</dbReference>
<name>A0A1J5TM36_9ARCH</name>
<dbReference type="SUPFAM" id="SSF49299">
    <property type="entry name" value="PKD domain"/>
    <property type="match status" value="1"/>
</dbReference>